<reference evidence="5 6" key="1">
    <citation type="submission" date="2023-03" db="EMBL/GenBank/DDBJ databases">
        <title>Paludisphaera mucosa sp. nov. a novel planctomycete from northern fen.</title>
        <authorList>
            <person name="Ivanova A."/>
        </authorList>
    </citation>
    <scope>NUCLEOTIDE SEQUENCE [LARGE SCALE GENOMIC DNA]</scope>
    <source>
        <strain evidence="5 6">Pla2</strain>
    </source>
</reference>
<dbReference type="Proteomes" id="UP001216907">
    <property type="component" value="Unassembled WGS sequence"/>
</dbReference>
<keyword evidence="2 5" id="KW-0808">Transferase</keyword>
<proteinExistence type="predicted"/>
<dbReference type="EC" id="2.4.-.-" evidence="5"/>
<feature type="region of interest" description="Disordered" evidence="3">
    <location>
        <begin position="355"/>
        <end position="384"/>
    </location>
</feature>
<organism evidence="5 6">
    <name type="scientific">Paludisphaera mucosa</name>
    <dbReference type="NCBI Taxonomy" id="3030827"/>
    <lineage>
        <taxon>Bacteria</taxon>
        <taxon>Pseudomonadati</taxon>
        <taxon>Planctomycetota</taxon>
        <taxon>Planctomycetia</taxon>
        <taxon>Isosphaerales</taxon>
        <taxon>Isosphaeraceae</taxon>
        <taxon>Paludisphaera</taxon>
    </lineage>
</organism>
<evidence type="ECO:0000256" key="3">
    <source>
        <dbReference type="SAM" id="MobiDB-lite"/>
    </source>
</evidence>
<sequence length="384" mass="41555">MRLLALVDSPDHVCCRYRIRAFEPALRDAGWSLTCEPLERALLPRLRQLRAVAGYDAVVLQRKLLPAWELSLLRRNARHLAFDFDDAVLHRDSYDRRGAASSRRAARFARTVRAADVVLAGNDYLADCALRAGASAETVRTIPTCVDPGRYSVKAAGPSHDGPPELVWIGSSSTLKGIEARRPLWERLGRAIPGLRLRVICDRFPKFENLEVVATPWSEAAEAEDLARGDVGVGLMPDDDWSRGKCGLKILQYQAAGLPVIANPVGSHVEMIEPGATGHLATTDDEWLAAVRASADAGARARMGREARRRVESHYSVAAWGAAFAASATGIDGPPGGRREPPAEGAFGLAFAPHVTRQRARAVGSPHATAAPPRASRRGRHGSE</sequence>
<dbReference type="RefSeq" id="WP_277860246.1">
    <property type="nucleotide sequence ID" value="NZ_JARRAG010000001.1"/>
</dbReference>
<dbReference type="PANTHER" id="PTHR12526:SF510">
    <property type="entry name" value="D-INOSITOL 3-PHOSPHATE GLYCOSYLTRANSFERASE"/>
    <property type="match status" value="1"/>
</dbReference>
<protein>
    <submittedName>
        <fullName evidence="5">Glycosyltransferase family 4 protein</fullName>
        <ecNumber evidence="5">2.4.-.-</ecNumber>
    </submittedName>
</protein>
<dbReference type="SUPFAM" id="SSF53756">
    <property type="entry name" value="UDP-Glycosyltransferase/glycogen phosphorylase"/>
    <property type="match status" value="1"/>
</dbReference>
<dbReference type="Gene3D" id="3.40.50.2000">
    <property type="entry name" value="Glycogen Phosphorylase B"/>
    <property type="match status" value="1"/>
</dbReference>
<evidence type="ECO:0000259" key="4">
    <source>
        <dbReference type="Pfam" id="PF13524"/>
    </source>
</evidence>
<feature type="domain" description="Spore protein YkvP/CgeB glycosyl transferase-like" evidence="4">
    <location>
        <begin position="182"/>
        <end position="321"/>
    </location>
</feature>
<dbReference type="GO" id="GO:0016757">
    <property type="term" value="F:glycosyltransferase activity"/>
    <property type="evidence" value="ECO:0007669"/>
    <property type="project" value="UniProtKB-KW"/>
</dbReference>
<keyword evidence="1 5" id="KW-0328">Glycosyltransferase</keyword>
<gene>
    <name evidence="5" type="ORF">PZE19_08965</name>
</gene>
<feature type="compositionally biased region" description="Basic residues" evidence="3">
    <location>
        <begin position="375"/>
        <end position="384"/>
    </location>
</feature>
<keyword evidence="6" id="KW-1185">Reference proteome</keyword>
<comment type="caution">
    <text evidence="5">The sequence shown here is derived from an EMBL/GenBank/DDBJ whole genome shotgun (WGS) entry which is preliminary data.</text>
</comment>
<dbReference type="EMBL" id="JARRAG010000001">
    <property type="protein sequence ID" value="MDG3003901.1"/>
    <property type="molecule type" value="Genomic_DNA"/>
</dbReference>
<evidence type="ECO:0000256" key="1">
    <source>
        <dbReference type="ARBA" id="ARBA00022676"/>
    </source>
</evidence>
<dbReference type="InterPro" id="IPR055259">
    <property type="entry name" value="YkvP/CgeB_Glyco_trans-like"/>
</dbReference>
<name>A0ABT6F8I6_9BACT</name>
<dbReference type="CDD" id="cd03801">
    <property type="entry name" value="GT4_PimA-like"/>
    <property type="match status" value="1"/>
</dbReference>
<dbReference type="PANTHER" id="PTHR12526">
    <property type="entry name" value="GLYCOSYLTRANSFERASE"/>
    <property type="match status" value="1"/>
</dbReference>
<evidence type="ECO:0000313" key="5">
    <source>
        <dbReference type="EMBL" id="MDG3003901.1"/>
    </source>
</evidence>
<dbReference type="Pfam" id="PF13524">
    <property type="entry name" value="Glyco_trans_1_2"/>
    <property type="match status" value="1"/>
</dbReference>
<evidence type="ECO:0000256" key="2">
    <source>
        <dbReference type="ARBA" id="ARBA00022679"/>
    </source>
</evidence>
<evidence type="ECO:0000313" key="6">
    <source>
        <dbReference type="Proteomes" id="UP001216907"/>
    </source>
</evidence>
<accession>A0ABT6F8I6</accession>